<dbReference type="RefSeq" id="WP_203781933.1">
    <property type="nucleotide sequence ID" value="NZ_BOMV01000034.1"/>
</dbReference>
<evidence type="ECO:0000313" key="2">
    <source>
        <dbReference type="EMBL" id="GIE95643.1"/>
    </source>
</evidence>
<evidence type="ECO:0000256" key="1">
    <source>
        <dbReference type="SAM" id="MobiDB-lite"/>
    </source>
</evidence>
<keyword evidence="3" id="KW-1185">Reference proteome</keyword>
<name>A0A919JYX9_9ACTN</name>
<dbReference type="EMBL" id="BOMV01000034">
    <property type="protein sequence ID" value="GIE95643.1"/>
    <property type="molecule type" value="Genomic_DNA"/>
</dbReference>
<dbReference type="AlphaFoldDB" id="A0A919JYX9"/>
<sequence>MNDAPSGSPAGRRVVCPVTHPTNGPLSGFDRRPDRNQTPRATSARTPHVFKFRAMRGDIDETAVRTLAKEIVAAVAPEELRMFSLQADEYFEDPRNAFRLDGDSDDMLGIGVGDVLPVVTPIVLAISAEVVRYLSDSVVQAAANRSLDAARAAVQRMIRPRKTAADQTPVLDLPPGTEVTVRRIVTEISVKGQVSEDMIRMITDLTIGAGANEDAPKA</sequence>
<organism evidence="2 3">
    <name type="scientific">Paractinoplanes rishiriensis</name>
    <dbReference type="NCBI Taxonomy" id="1050105"/>
    <lineage>
        <taxon>Bacteria</taxon>
        <taxon>Bacillati</taxon>
        <taxon>Actinomycetota</taxon>
        <taxon>Actinomycetes</taxon>
        <taxon>Micromonosporales</taxon>
        <taxon>Micromonosporaceae</taxon>
        <taxon>Paractinoplanes</taxon>
    </lineage>
</organism>
<protein>
    <submittedName>
        <fullName evidence="2">Uncharacterized protein</fullName>
    </submittedName>
</protein>
<dbReference type="Proteomes" id="UP000636960">
    <property type="component" value="Unassembled WGS sequence"/>
</dbReference>
<comment type="caution">
    <text evidence="2">The sequence shown here is derived from an EMBL/GenBank/DDBJ whole genome shotgun (WGS) entry which is preliminary data.</text>
</comment>
<gene>
    <name evidence="2" type="ORF">Ari01nite_31080</name>
</gene>
<feature type="region of interest" description="Disordered" evidence="1">
    <location>
        <begin position="1"/>
        <end position="45"/>
    </location>
</feature>
<proteinExistence type="predicted"/>
<reference evidence="2" key="1">
    <citation type="submission" date="2021-01" db="EMBL/GenBank/DDBJ databases">
        <title>Whole genome shotgun sequence of Actinoplanes rishiriensis NBRC 108556.</title>
        <authorList>
            <person name="Komaki H."/>
            <person name="Tamura T."/>
        </authorList>
    </citation>
    <scope>NUCLEOTIDE SEQUENCE</scope>
    <source>
        <strain evidence="2">NBRC 108556</strain>
    </source>
</reference>
<accession>A0A919JYX9</accession>
<evidence type="ECO:0000313" key="3">
    <source>
        <dbReference type="Proteomes" id="UP000636960"/>
    </source>
</evidence>